<dbReference type="InterPro" id="IPR050987">
    <property type="entry name" value="AtrR-like"/>
</dbReference>
<evidence type="ECO:0000313" key="5">
    <source>
        <dbReference type="EMBL" id="SPO04291.1"/>
    </source>
</evidence>
<feature type="coiled-coil region" evidence="3">
    <location>
        <begin position="45"/>
        <end position="72"/>
    </location>
</feature>
<name>A0AAE8SWY9_9PEZI</name>
<dbReference type="GO" id="GO:0008270">
    <property type="term" value="F:zinc ion binding"/>
    <property type="evidence" value="ECO:0007669"/>
    <property type="project" value="InterPro"/>
</dbReference>
<proteinExistence type="predicted"/>
<dbReference type="EMBL" id="ONZQ02000010">
    <property type="protein sequence ID" value="SPO04291.1"/>
    <property type="molecule type" value="Genomic_DNA"/>
</dbReference>
<dbReference type="InterPro" id="IPR007219">
    <property type="entry name" value="XnlR_reg_dom"/>
</dbReference>
<evidence type="ECO:0000313" key="6">
    <source>
        <dbReference type="Proteomes" id="UP001187682"/>
    </source>
</evidence>
<dbReference type="InterPro" id="IPR001138">
    <property type="entry name" value="Zn2Cys6_DnaBD"/>
</dbReference>
<keyword evidence="6" id="KW-1185">Reference proteome</keyword>
<organism evidence="5 6">
    <name type="scientific">Cephalotrichum gorgonifer</name>
    <dbReference type="NCBI Taxonomy" id="2041049"/>
    <lineage>
        <taxon>Eukaryota</taxon>
        <taxon>Fungi</taxon>
        <taxon>Dikarya</taxon>
        <taxon>Ascomycota</taxon>
        <taxon>Pezizomycotina</taxon>
        <taxon>Sordariomycetes</taxon>
        <taxon>Hypocreomycetidae</taxon>
        <taxon>Microascales</taxon>
        <taxon>Microascaceae</taxon>
        <taxon>Cephalotrichum</taxon>
    </lineage>
</organism>
<evidence type="ECO:0000256" key="2">
    <source>
        <dbReference type="ARBA" id="ARBA00023242"/>
    </source>
</evidence>
<dbReference type="SMART" id="SM00906">
    <property type="entry name" value="Fungal_trans"/>
    <property type="match status" value="1"/>
</dbReference>
<sequence length="621" mass="68526">MLVLFPRERKTKCDRGTPCSSCVTAGLSCRAAQSRPEKRQRVLISARYDEALESVDRRLQELQQTVNALHCDVGRSQEHSQPTLVRDCNFTPGSSNGWVPALPAASGGYRGSSSFDYQARRVRGTLASLAAHLPLQATENSTTAPHLPHHADVVLKLLRLAQIEKQRFFVDVFLLDEQEFSDLCREVFFAVNPYTLYTWSIVNVGLFYLFRDLNMNHYAEIGLDSYEVDRTTELLAANARSAVERFPTCSEPCIEACQALALLGIFCIKSGQILRAWSMISTAARICIDLGLHTMPPKTTPDQDLTREVKLFWNVYLMDTSLALTLGRTQSIHLHDISREYPSRNTSIPGIPGKIYAVYFDMVILEGEIQPQLFSAAAQRLPPHIRAQRVREFRTRIGQIRAEFSRIRSDPNTDSPFGESTVLLDLLLHSLATLICGAFPRDIENPGSAQKSHTCSDCVETAREGLTTLVMMGNASKSRENLKGWAILLNMYLSLAPFTPYLTLLTHAISEFATSDLDLLAAVNAVLELVANDSLTVKHCLETCTKLCKAAESVIATPFRNIGTVEGLLPSHTSAVDGFEPGVLCLQEPASSVSASSLGISLGDYQMILAGLDADPAWVQT</sequence>
<dbReference type="GO" id="GO:0006351">
    <property type="term" value="P:DNA-templated transcription"/>
    <property type="evidence" value="ECO:0007669"/>
    <property type="project" value="InterPro"/>
</dbReference>
<dbReference type="Gene3D" id="4.10.240.10">
    <property type="entry name" value="Zn(2)-C6 fungal-type DNA-binding domain"/>
    <property type="match status" value="1"/>
</dbReference>
<dbReference type="InterPro" id="IPR036864">
    <property type="entry name" value="Zn2-C6_fun-type_DNA-bd_sf"/>
</dbReference>
<dbReference type="Pfam" id="PF04082">
    <property type="entry name" value="Fungal_trans"/>
    <property type="match status" value="1"/>
</dbReference>
<dbReference type="PANTHER" id="PTHR46910">
    <property type="entry name" value="TRANSCRIPTION FACTOR PDR1"/>
    <property type="match status" value="1"/>
</dbReference>
<dbReference type="GO" id="GO:0000981">
    <property type="term" value="F:DNA-binding transcription factor activity, RNA polymerase II-specific"/>
    <property type="evidence" value="ECO:0007669"/>
    <property type="project" value="InterPro"/>
</dbReference>
<comment type="caution">
    <text evidence="5">The sequence shown here is derived from an EMBL/GenBank/DDBJ whole genome shotgun (WGS) entry which is preliminary data.</text>
</comment>
<dbReference type="Proteomes" id="UP001187682">
    <property type="component" value="Unassembled WGS sequence"/>
</dbReference>
<evidence type="ECO:0000259" key="4">
    <source>
        <dbReference type="SMART" id="SM00906"/>
    </source>
</evidence>
<gene>
    <name evidence="5" type="ORF">DNG_06974</name>
</gene>
<dbReference type="SUPFAM" id="SSF57701">
    <property type="entry name" value="Zn2/Cys6 DNA-binding domain"/>
    <property type="match status" value="1"/>
</dbReference>
<accession>A0AAE8SWY9</accession>
<reference evidence="5" key="1">
    <citation type="submission" date="2018-03" db="EMBL/GenBank/DDBJ databases">
        <authorList>
            <person name="Guldener U."/>
        </authorList>
    </citation>
    <scope>NUCLEOTIDE SEQUENCE</scope>
</reference>
<protein>
    <recommendedName>
        <fullName evidence="4">Xylanolytic transcriptional activator regulatory domain-containing protein</fullName>
    </recommendedName>
</protein>
<keyword evidence="1" id="KW-0479">Metal-binding</keyword>
<feature type="domain" description="Xylanolytic transcriptional activator regulatory" evidence="4">
    <location>
        <begin position="276"/>
        <end position="348"/>
    </location>
</feature>
<dbReference type="PANTHER" id="PTHR46910:SF5">
    <property type="entry name" value="ZN(II)2CYS6 TRANSCRIPTION FACTOR (EUROFUNG)"/>
    <property type="match status" value="1"/>
</dbReference>
<dbReference type="GO" id="GO:0003677">
    <property type="term" value="F:DNA binding"/>
    <property type="evidence" value="ECO:0007669"/>
    <property type="project" value="InterPro"/>
</dbReference>
<dbReference type="CDD" id="cd12148">
    <property type="entry name" value="fungal_TF_MHR"/>
    <property type="match status" value="1"/>
</dbReference>
<evidence type="ECO:0000256" key="1">
    <source>
        <dbReference type="ARBA" id="ARBA00022723"/>
    </source>
</evidence>
<dbReference type="AlphaFoldDB" id="A0AAE8SWY9"/>
<dbReference type="Pfam" id="PF00172">
    <property type="entry name" value="Zn_clus"/>
    <property type="match status" value="1"/>
</dbReference>
<keyword evidence="2" id="KW-0539">Nucleus</keyword>
<dbReference type="PROSITE" id="PS51257">
    <property type="entry name" value="PROKAR_LIPOPROTEIN"/>
    <property type="match status" value="1"/>
</dbReference>
<keyword evidence="3" id="KW-0175">Coiled coil</keyword>
<evidence type="ECO:0000256" key="3">
    <source>
        <dbReference type="SAM" id="Coils"/>
    </source>
</evidence>